<dbReference type="PANTHER" id="PTHR43429">
    <property type="entry name" value="PYRIDINE NUCLEOTIDE-DISULFIDE OXIDOREDUCTASE DOMAIN-CONTAINING"/>
    <property type="match status" value="1"/>
</dbReference>
<sequence>MEENAVKYTYVVVGGGIAGVTCTEHLHILDPNADILLVTATYLIKSVTNVLPLTKTLDSFDVEERLPDDLMNQCPNVTVVRDTVARLDAKNKKIITSSGKIFAYQKLCLCTGAKPDVIAETNPHVLWIRDTESVCQFQARIADAKRITIIGNGGIATEMVYEITGVEILWVIRDKHMTATFIDPGAAEFFRPELSKQKKIGVAPLKRRKYTVDKVKGKSTVLGGALGPDWHENLELKGDNNHRVSLEVEVEVARILEPKDVKRMGKGITKLNNEEGEWPVYIELTNGKVYGSNFIVSATGVTPNTSNLLAGNNFAIASDGGLLVNDRLETTELDVYAAGDVCTPNWELSKHWFQMRLWTQARQMGSYAAKCMWASLSREEIYMDFCFELFCHATKFFGKKVILLGLFNGQGLDGKYEVLLRYAEGFEYIKCVMVDGRMQGALMIGETDLEETFENLILNQMDLSQFGEELLNPDIDIEDYFD</sequence>
<dbReference type="EMBL" id="JAXCGZ010011995">
    <property type="protein sequence ID" value="KAK7073870.1"/>
    <property type="molecule type" value="Genomic_DNA"/>
</dbReference>
<organism evidence="7 8">
    <name type="scientific">Halocaridina rubra</name>
    <name type="common">Hawaiian red shrimp</name>
    <dbReference type="NCBI Taxonomy" id="373956"/>
    <lineage>
        <taxon>Eukaryota</taxon>
        <taxon>Metazoa</taxon>
        <taxon>Ecdysozoa</taxon>
        <taxon>Arthropoda</taxon>
        <taxon>Crustacea</taxon>
        <taxon>Multicrustacea</taxon>
        <taxon>Malacostraca</taxon>
        <taxon>Eumalacostraca</taxon>
        <taxon>Eucarida</taxon>
        <taxon>Decapoda</taxon>
        <taxon>Pleocyemata</taxon>
        <taxon>Caridea</taxon>
        <taxon>Atyoidea</taxon>
        <taxon>Atyidae</taxon>
        <taxon>Halocaridina</taxon>
    </lineage>
</organism>
<dbReference type="AlphaFoldDB" id="A0AAN9A684"/>
<name>A0AAN9A684_HALRR</name>
<feature type="domain" description="FAD/NAD(P)-binding" evidence="6">
    <location>
        <begin position="9"/>
        <end position="201"/>
    </location>
</feature>
<comment type="similarity">
    <text evidence="2">Belongs to the class-I pyridine nucleotide-disulfide oxidoreductase family. PYROXD1 subfamily.</text>
</comment>
<dbReference type="InterPro" id="IPR036188">
    <property type="entry name" value="FAD/NAD-bd_sf"/>
</dbReference>
<comment type="cofactor">
    <cofactor evidence="1">
        <name>FAD</name>
        <dbReference type="ChEBI" id="CHEBI:57692"/>
    </cofactor>
</comment>
<dbReference type="Gene3D" id="3.30.390.30">
    <property type="match status" value="1"/>
</dbReference>
<evidence type="ECO:0000256" key="5">
    <source>
        <dbReference type="ARBA" id="ARBA00022827"/>
    </source>
</evidence>
<comment type="caution">
    <text evidence="7">The sequence shown here is derived from an EMBL/GenBank/DDBJ whole genome shotgun (WGS) entry which is preliminary data.</text>
</comment>
<dbReference type="PRINTS" id="PR00368">
    <property type="entry name" value="FADPNR"/>
</dbReference>
<protein>
    <recommendedName>
        <fullName evidence="3">Pyridine nucleotide-disulfide oxidoreductase domain-containing protein 1</fullName>
    </recommendedName>
</protein>
<evidence type="ECO:0000259" key="6">
    <source>
        <dbReference type="Pfam" id="PF07992"/>
    </source>
</evidence>
<evidence type="ECO:0000256" key="3">
    <source>
        <dbReference type="ARBA" id="ARBA00018240"/>
    </source>
</evidence>
<dbReference type="InterPro" id="IPR050260">
    <property type="entry name" value="FAD-bd_OxRdtase"/>
</dbReference>
<feature type="domain" description="FAD/NAD(P)-binding" evidence="6">
    <location>
        <begin position="248"/>
        <end position="365"/>
    </location>
</feature>
<dbReference type="GO" id="GO:0016491">
    <property type="term" value="F:oxidoreductase activity"/>
    <property type="evidence" value="ECO:0007669"/>
    <property type="project" value="InterPro"/>
</dbReference>
<evidence type="ECO:0000256" key="1">
    <source>
        <dbReference type="ARBA" id="ARBA00001974"/>
    </source>
</evidence>
<accession>A0AAN9A684</accession>
<keyword evidence="8" id="KW-1185">Reference proteome</keyword>
<dbReference type="InterPro" id="IPR023753">
    <property type="entry name" value="FAD/NAD-binding_dom"/>
</dbReference>
<dbReference type="Gene3D" id="3.50.50.60">
    <property type="entry name" value="FAD/NAD(P)-binding domain"/>
    <property type="match status" value="3"/>
</dbReference>
<dbReference type="InterPro" id="IPR016156">
    <property type="entry name" value="FAD/NAD-linked_Rdtase_dimer_sf"/>
</dbReference>
<dbReference type="SUPFAM" id="SSF51905">
    <property type="entry name" value="FAD/NAD(P)-binding domain"/>
    <property type="match status" value="2"/>
</dbReference>
<proteinExistence type="inferred from homology"/>
<keyword evidence="4" id="KW-0285">Flavoprotein</keyword>
<evidence type="ECO:0000313" key="7">
    <source>
        <dbReference type="EMBL" id="KAK7073870.1"/>
    </source>
</evidence>
<evidence type="ECO:0000256" key="4">
    <source>
        <dbReference type="ARBA" id="ARBA00022630"/>
    </source>
</evidence>
<dbReference type="PANTHER" id="PTHR43429:SF2">
    <property type="entry name" value="PYRIDINE NUCLEOTIDE-DISULFIDE OXIDOREDUCTASE DOMAIN-CONTAINING PROTEIN 1"/>
    <property type="match status" value="1"/>
</dbReference>
<gene>
    <name evidence="7" type="primary">PYROXD1_1</name>
    <name evidence="7" type="ORF">SK128_005802</name>
</gene>
<dbReference type="Pfam" id="PF07992">
    <property type="entry name" value="Pyr_redox_2"/>
    <property type="match status" value="2"/>
</dbReference>
<dbReference type="Proteomes" id="UP001381693">
    <property type="component" value="Unassembled WGS sequence"/>
</dbReference>
<evidence type="ECO:0000313" key="8">
    <source>
        <dbReference type="Proteomes" id="UP001381693"/>
    </source>
</evidence>
<keyword evidence="5" id="KW-0274">FAD</keyword>
<evidence type="ECO:0000256" key="2">
    <source>
        <dbReference type="ARBA" id="ARBA00008147"/>
    </source>
</evidence>
<reference evidence="7 8" key="1">
    <citation type="submission" date="2023-11" db="EMBL/GenBank/DDBJ databases">
        <title>Halocaridina rubra genome assembly.</title>
        <authorList>
            <person name="Smith C."/>
        </authorList>
    </citation>
    <scope>NUCLEOTIDE SEQUENCE [LARGE SCALE GENOMIC DNA]</scope>
    <source>
        <strain evidence="7">EP-1</strain>
        <tissue evidence="7">Whole</tissue>
    </source>
</reference>